<proteinExistence type="predicted"/>
<dbReference type="AlphaFoldDB" id="A0A0R3MCX2"/>
<gene>
    <name evidence="1" type="ORF">CQ13_35875</name>
</gene>
<reference evidence="1 2" key="1">
    <citation type="submission" date="2014-03" db="EMBL/GenBank/DDBJ databases">
        <title>Bradyrhizobium valentinum sp. nov., isolated from effective nodules of Lupinus mariae-josephae, a lupine endemic of basic-lime soils in Eastern Spain.</title>
        <authorList>
            <person name="Duran D."/>
            <person name="Rey L."/>
            <person name="Navarro A."/>
            <person name="Busquets A."/>
            <person name="Imperial J."/>
            <person name="Ruiz-Argueso T."/>
        </authorList>
    </citation>
    <scope>NUCLEOTIDE SEQUENCE [LARGE SCALE GENOMIC DNA]</scope>
    <source>
        <strain evidence="1 2">Ro19</strain>
    </source>
</reference>
<evidence type="ECO:0000313" key="2">
    <source>
        <dbReference type="Proteomes" id="UP000052023"/>
    </source>
</evidence>
<sequence>MHFSRIAPATQELEIWSASECGFSFVISNESSSGPGLHGKPGFVASWRPINLNRTAIRVGGSPFKTFAEAENACEAMLAHLTK</sequence>
<evidence type="ECO:0000313" key="1">
    <source>
        <dbReference type="EMBL" id="KRR17722.1"/>
    </source>
</evidence>
<dbReference type="Proteomes" id="UP000052023">
    <property type="component" value="Unassembled WGS sequence"/>
</dbReference>
<comment type="caution">
    <text evidence="1">The sequence shown here is derived from an EMBL/GenBank/DDBJ whole genome shotgun (WGS) entry which is preliminary data.</text>
</comment>
<protein>
    <submittedName>
        <fullName evidence="1">Uncharacterized protein</fullName>
    </submittedName>
</protein>
<accession>A0A0R3MCX2</accession>
<dbReference type="EMBL" id="LLYA01000206">
    <property type="protein sequence ID" value="KRR17722.1"/>
    <property type="molecule type" value="Genomic_DNA"/>
</dbReference>
<name>A0A0R3MCX2_9BRAD</name>
<keyword evidence="2" id="KW-1185">Reference proteome</keyword>
<organism evidence="1 2">
    <name type="scientific">Bradyrhizobium retamae</name>
    <dbReference type="NCBI Taxonomy" id="1300035"/>
    <lineage>
        <taxon>Bacteria</taxon>
        <taxon>Pseudomonadati</taxon>
        <taxon>Pseudomonadota</taxon>
        <taxon>Alphaproteobacteria</taxon>
        <taxon>Hyphomicrobiales</taxon>
        <taxon>Nitrobacteraceae</taxon>
        <taxon>Bradyrhizobium</taxon>
    </lineage>
</organism>